<comment type="subcellular location">
    <subcellularLocation>
        <location evidence="3">Endoplasmic reticulum membrane</location>
        <topology evidence="3">Peripheral membrane protein</topology>
    </subcellularLocation>
    <subcellularLocation>
        <location evidence="2">Microsome membrane</location>
        <topology evidence="2">Peripheral membrane protein</topology>
    </subcellularLocation>
</comment>
<feature type="binding site" description="axial binding residue" evidence="13">
    <location>
        <position position="1009"/>
    </location>
    <ligand>
        <name>heme</name>
        <dbReference type="ChEBI" id="CHEBI:30413"/>
    </ligand>
    <ligandPart>
        <name>Fe</name>
        <dbReference type="ChEBI" id="CHEBI:18248"/>
    </ligandPart>
</feature>
<evidence type="ECO:0000313" key="16">
    <source>
        <dbReference type="RefSeq" id="XP_048267503.1"/>
    </source>
</evidence>
<dbReference type="PANTHER" id="PTHR24292">
    <property type="entry name" value="CYTOCHROME P450"/>
    <property type="match status" value="1"/>
</dbReference>
<keyword evidence="5 13" id="KW-0349">Heme</keyword>
<dbReference type="SUPFAM" id="SSF48264">
    <property type="entry name" value="Cytochrome P450"/>
    <property type="match status" value="2"/>
</dbReference>
<dbReference type="PROSITE" id="PS00086">
    <property type="entry name" value="CYTOCHROME_P450"/>
    <property type="match status" value="2"/>
</dbReference>
<dbReference type="GO" id="GO:0004497">
    <property type="term" value="F:monooxygenase activity"/>
    <property type="evidence" value="ECO:0007669"/>
    <property type="project" value="UniProtKB-KW"/>
</dbReference>
<keyword evidence="10 13" id="KW-0408">Iron</keyword>
<evidence type="ECO:0000256" key="9">
    <source>
        <dbReference type="ARBA" id="ARBA00023002"/>
    </source>
</evidence>
<evidence type="ECO:0000256" key="10">
    <source>
        <dbReference type="ARBA" id="ARBA00023004"/>
    </source>
</evidence>
<dbReference type="Pfam" id="PF00067">
    <property type="entry name" value="p450"/>
    <property type="match status" value="2"/>
</dbReference>
<keyword evidence="7" id="KW-0256">Endoplasmic reticulum</keyword>
<keyword evidence="8" id="KW-0492">Microsome</keyword>
<evidence type="ECO:0000256" key="14">
    <source>
        <dbReference type="SAM" id="Phobius"/>
    </source>
</evidence>
<dbReference type="InterPro" id="IPR001128">
    <property type="entry name" value="Cyt_P450"/>
</dbReference>
<feature type="transmembrane region" description="Helical" evidence="14">
    <location>
        <begin position="27"/>
        <end position="45"/>
    </location>
</feature>
<evidence type="ECO:0000256" key="8">
    <source>
        <dbReference type="ARBA" id="ARBA00022848"/>
    </source>
</evidence>
<keyword evidence="15" id="KW-1185">Reference proteome</keyword>
<dbReference type="GO" id="GO:0020037">
    <property type="term" value="F:heme binding"/>
    <property type="evidence" value="ECO:0007669"/>
    <property type="project" value="InterPro"/>
</dbReference>
<dbReference type="OrthoDB" id="7574487at2759"/>
<keyword evidence="14" id="KW-0812">Transmembrane</keyword>
<dbReference type="PRINTS" id="PR00463">
    <property type="entry name" value="EP450I"/>
</dbReference>
<evidence type="ECO:0000256" key="2">
    <source>
        <dbReference type="ARBA" id="ARBA00004174"/>
    </source>
</evidence>
<dbReference type="KEGG" id="bter:100647549"/>
<dbReference type="AlphaFoldDB" id="A0A9C6SKW8"/>
<accession>A0A9C6SKW8</accession>
<dbReference type="InterPro" id="IPR002401">
    <property type="entry name" value="Cyt_P450_E_grp-I"/>
</dbReference>
<dbReference type="CDD" id="cd11056">
    <property type="entry name" value="CYP6-like"/>
    <property type="match status" value="2"/>
</dbReference>
<evidence type="ECO:0000256" key="5">
    <source>
        <dbReference type="ARBA" id="ARBA00022617"/>
    </source>
</evidence>
<evidence type="ECO:0000256" key="13">
    <source>
        <dbReference type="PIRSR" id="PIRSR602401-1"/>
    </source>
</evidence>
<dbReference type="RefSeq" id="XP_048267503.1">
    <property type="nucleotide sequence ID" value="XM_048411546.1"/>
</dbReference>
<dbReference type="Proteomes" id="UP000835206">
    <property type="component" value="Chromosome 13"/>
</dbReference>
<proteinExistence type="inferred from homology"/>
<dbReference type="GeneID" id="100647549"/>
<dbReference type="GO" id="GO:0005506">
    <property type="term" value="F:iron ion binding"/>
    <property type="evidence" value="ECO:0007669"/>
    <property type="project" value="InterPro"/>
</dbReference>
<dbReference type="PRINTS" id="PR00385">
    <property type="entry name" value="P450"/>
</dbReference>
<evidence type="ECO:0000256" key="3">
    <source>
        <dbReference type="ARBA" id="ARBA00004406"/>
    </source>
</evidence>
<keyword evidence="11" id="KW-0503">Monooxygenase</keyword>
<comment type="similarity">
    <text evidence="4">Belongs to the cytochrome P450 family.</text>
</comment>
<reference evidence="16" key="1">
    <citation type="submission" date="2025-08" db="UniProtKB">
        <authorList>
            <consortium name="RefSeq"/>
        </authorList>
    </citation>
    <scope>IDENTIFICATION</scope>
</reference>
<comment type="cofactor">
    <cofactor evidence="1 13">
        <name>heme</name>
        <dbReference type="ChEBI" id="CHEBI:30413"/>
    </cofactor>
</comment>
<organism evidence="15 16">
    <name type="scientific">Bombus terrestris</name>
    <name type="common">Buff-tailed bumblebee</name>
    <name type="synonym">Apis terrestris</name>
    <dbReference type="NCBI Taxonomy" id="30195"/>
    <lineage>
        <taxon>Eukaryota</taxon>
        <taxon>Metazoa</taxon>
        <taxon>Ecdysozoa</taxon>
        <taxon>Arthropoda</taxon>
        <taxon>Hexapoda</taxon>
        <taxon>Insecta</taxon>
        <taxon>Pterygota</taxon>
        <taxon>Neoptera</taxon>
        <taxon>Endopterygota</taxon>
        <taxon>Hymenoptera</taxon>
        <taxon>Apocrita</taxon>
        <taxon>Aculeata</taxon>
        <taxon>Apoidea</taxon>
        <taxon>Anthophila</taxon>
        <taxon>Apidae</taxon>
        <taxon>Bombus</taxon>
        <taxon>Bombus</taxon>
    </lineage>
</organism>
<evidence type="ECO:0000256" key="11">
    <source>
        <dbReference type="ARBA" id="ARBA00023033"/>
    </source>
</evidence>
<dbReference type="GO" id="GO:0005789">
    <property type="term" value="C:endoplasmic reticulum membrane"/>
    <property type="evidence" value="ECO:0007669"/>
    <property type="project" value="UniProtKB-SubCell"/>
</dbReference>
<dbReference type="InterPro" id="IPR036396">
    <property type="entry name" value="Cyt_P450_sf"/>
</dbReference>
<gene>
    <name evidence="16" type="primary">LOC100647549</name>
</gene>
<dbReference type="FunFam" id="1.10.630.10:FF:000042">
    <property type="entry name" value="Cytochrome P450"/>
    <property type="match status" value="2"/>
</dbReference>
<dbReference type="Gene3D" id="1.10.630.10">
    <property type="entry name" value="Cytochrome P450"/>
    <property type="match status" value="2"/>
</dbReference>
<keyword evidence="9" id="KW-0560">Oxidoreductase</keyword>
<dbReference type="InterPro" id="IPR017972">
    <property type="entry name" value="Cyt_P450_CS"/>
</dbReference>
<dbReference type="PANTHER" id="PTHR24292:SF54">
    <property type="entry name" value="CYP9F3-RELATED"/>
    <property type="match status" value="1"/>
</dbReference>
<evidence type="ECO:0000256" key="7">
    <source>
        <dbReference type="ARBA" id="ARBA00022824"/>
    </source>
</evidence>
<evidence type="ECO:0000256" key="12">
    <source>
        <dbReference type="ARBA" id="ARBA00023136"/>
    </source>
</evidence>
<keyword evidence="14" id="KW-1133">Transmembrane helix</keyword>
<keyword evidence="12 14" id="KW-0472">Membrane</keyword>
<dbReference type="GO" id="GO:0016705">
    <property type="term" value="F:oxidoreductase activity, acting on paired donors, with incorporation or reduction of molecular oxygen"/>
    <property type="evidence" value="ECO:0007669"/>
    <property type="project" value="InterPro"/>
</dbReference>
<evidence type="ECO:0000256" key="4">
    <source>
        <dbReference type="ARBA" id="ARBA00010617"/>
    </source>
</evidence>
<feature type="transmembrane region" description="Helical" evidence="14">
    <location>
        <begin position="568"/>
        <end position="586"/>
    </location>
</feature>
<sequence length="1064" mass="122939">MLLLYIGSTFSSHIHRPSFKIPYNMDYFQLLLGIAVILLAIYYYYTSVYDTWKNRGVPGPKPSMFFGNFVDILLKRRAVATIVKDLYNEYKSEPVFGIYEGTSPILVINDLDLIKDVLIRDFSLFVDRGFKVLEKIEPLSQHLFLLEAKRWRPLRAKLSPIFTSGKLKEMFPLIVECAGNLEKYLDKVVEKSVPIVECRDLAAKFTTDVIGSCAFGISTNALEDENSEFRRMGKQIFAPNLKQTIRESCRRLAPFLFKIVGYFLRTTEVNNFFINLVRDTMEYRKTNNITRPDFIYLLMQLKEHPEKMENVELTDSLIAAQAFVFFIAGFETSSSTIAHALYELAQNQEMQDKLRQEIRDAYNKDGGTLTYEGIKGMKYLDKVFKETLRKYPILTVLTRQAMENYTFKGTKITIPKETIVWIPIYGIQHDPNIYSDPEKFDPERFNEDAVAARHPMSYLSFGDGPRNCIGARFAHYQSKVGLATILHNHKVDVCEKTKIPYEADKEAFLLSLSGGVNLKITKAILTAYRLVLNLYQSASMFLNFFFRSLSLLQDICHNQFKISFDMDYFQLLCGISVLLLAIYYHYSSYYNFWKSRNIPGPKPIIFIGNFLGVLLKRESMADWMKRLYDQYKNEPAFGIYIGTSPFLMPNNLDMIKDILIKDFSLFADRGFKLFDEKIEPINQNLIMLEAERWRPLRAKLSPVFTSGKLKEMFPLIVECAGKLEKYLEEIAQKDEPVECRELTAKFGIDSIGSCVFGLNMNALEDKNSEFLRMSKKIFAPNAKQIIRDFCREFIPSLYKIIGSYLQPKEVNDFFLNLFIDTVKYRMDNNIIRPDFVHLLMELKKHPDKVNNIELTNSLLASQTFAFFVGGFETSSSTMSHALYELAQNLEIQDKLREEIRNVYDQNNGVLTYADIKRMKYLDKVLKETLRKYPPLPMLNRQAMENYTFKDTNISIPKGTDICISIYAIQNDSNVYPDPEKFDPERFNEDAVAARHPMSYLSFGDGPRNCIGARFAQYQSKVGLATILRNHRVDVCEKTKIPFENDIHAFISTLKGGVYLKISKA</sequence>
<evidence type="ECO:0000256" key="6">
    <source>
        <dbReference type="ARBA" id="ARBA00022723"/>
    </source>
</evidence>
<keyword evidence="6 13" id="KW-0479">Metal-binding</keyword>
<name>A0A9C6SKW8_BOMTE</name>
<evidence type="ECO:0000313" key="15">
    <source>
        <dbReference type="Proteomes" id="UP000835206"/>
    </source>
</evidence>
<protein>
    <submittedName>
        <fullName evidence="16">Uncharacterized protein LOC100647549</fullName>
    </submittedName>
</protein>
<dbReference type="InterPro" id="IPR050476">
    <property type="entry name" value="Insect_CytP450_Detox"/>
</dbReference>
<evidence type="ECO:0000256" key="1">
    <source>
        <dbReference type="ARBA" id="ARBA00001971"/>
    </source>
</evidence>